<keyword evidence="10 25" id="KW-0732">Signal</keyword>
<reference evidence="27 28" key="1">
    <citation type="submission" date="2019-09" db="EMBL/GenBank/DDBJ databases">
        <title>Bird 10,000 Genomes (B10K) Project - Family phase.</title>
        <authorList>
            <person name="Zhang G."/>
        </authorList>
    </citation>
    <scope>NUCLEOTIDE SEQUENCE [LARGE SCALE GENOMIC DNA]</scope>
    <source>
        <strain evidence="27">B10K-DU-001-16</strain>
        <tissue evidence="27">Muscle</tissue>
    </source>
</reference>
<proteinExistence type="inferred from homology"/>
<dbReference type="GO" id="GO:0005886">
    <property type="term" value="C:plasma membrane"/>
    <property type="evidence" value="ECO:0007669"/>
    <property type="project" value="UniProtKB-ARBA"/>
</dbReference>
<dbReference type="Gene3D" id="3.40.50.10140">
    <property type="entry name" value="Toll/interleukin-1 receptor homology (TIR) domain"/>
    <property type="match status" value="1"/>
</dbReference>
<evidence type="ECO:0000256" key="8">
    <source>
        <dbReference type="ARBA" id="ARBA00022614"/>
    </source>
</evidence>
<dbReference type="InterPro" id="IPR035897">
    <property type="entry name" value="Toll_tir_struct_dom_sf"/>
</dbReference>
<evidence type="ECO:0000256" key="19">
    <source>
        <dbReference type="ARBA" id="ARBA00023157"/>
    </source>
</evidence>
<dbReference type="Pfam" id="PF01582">
    <property type="entry name" value="TIR"/>
    <property type="match status" value="1"/>
</dbReference>
<dbReference type="GO" id="GO:0032728">
    <property type="term" value="P:positive regulation of interferon-beta production"/>
    <property type="evidence" value="ECO:0007669"/>
    <property type="project" value="UniProtKB-ARBA"/>
</dbReference>
<dbReference type="InterPro" id="IPR032675">
    <property type="entry name" value="LRR_dom_sf"/>
</dbReference>
<dbReference type="SMART" id="SM00255">
    <property type="entry name" value="TIR"/>
    <property type="match status" value="1"/>
</dbReference>
<keyword evidence="22" id="KW-0395">Inflammatory response</keyword>
<evidence type="ECO:0000256" key="15">
    <source>
        <dbReference type="ARBA" id="ARBA00022859"/>
    </source>
</evidence>
<evidence type="ECO:0000256" key="23">
    <source>
        <dbReference type="ARBA" id="ARBA00072834"/>
    </source>
</evidence>
<evidence type="ECO:0000256" key="7">
    <source>
        <dbReference type="ARBA" id="ARBA00022588"/>
    </source>
</evidence>
<sequence>MGIAVLWWRSLSVRLMSVSLLCASVGKQCQIRNEVADCSHLKLTEIPSDLPNNITALDISHNQLRQLGPANLNKYSQLIYLNAGYNIISKLQPELCQNVPLLQILKLEHNELYKVPDRVFASCTNLTELYLGYNRLYIKNNPFKTLENLNILDLSHNFLKSANLGLQQQLKNLRELTLNSNQITELKKEDFHFLSNTSLNSLDLSSNPLKEFHVGCLRAIGNLFGLILNNVELGENHTKKLCTELSSTAIQNLSLSNVKLSYIGSSTFEALQATNLTVLNLSRNSLSLIEDNSFQWLSSLQYLNLKHNNINVSSHSFYGLSSLKYLNLINSINGKIEDFSFHWLYNLEYLTMDNNNFPGITANMFTGLNNLKYLSLCNCNINLQKITNKTFVSLANSRLQVLNLTKTRISAMESGAFSTLEHLKSLDLGLNEISQELTGHEFKGLNSIQDIYLSYNKNVTLRSESFIFIPSLRKLMLRKVGCSNLALSPSPFRCLQNLTVLDISNNNIANIKEDLFVGLHKLDILDLQHNNLARLWKHANPDGPVPFLKDLPNLRILNLKSNGLDEIPVQIFKGLPQLKHLDLGSNNLNFLPATLFDDQVSLNSLNLQKNLITSVEEKVFGPAFKSLKILEMDSNPFDCTCESIAWFADWLNVTQAYIPGLRSQYICNTPPKYHGSLVLHFDSSACKDSAPFKLLFVITTTVVMLLIFIVLIIHFEGWRIAFYWNILVNRILGFKELDRQQEEFHFDAYVIHARQDKNWVSKNFISLEKNNHFQIKFCLEERDFEAGMSKIEATINSIKMSRKIIFVVTEHLLQDPWCRNFKVYHALQQAIEQSWDSIILIFLQDIQDYKLYHALHLRRGMCRSRCILNWPAQKERVSAFRQQLVMALKSNSKL</sequence>
<evidence type="ECO:0000256" key="20">
    <source>
        <dbReference type="ARBA" id="ARBA00023170"/>
    </source>
</evidence>
<evidence type="ECO:0000256" key="14">
    <source>
        <dbReference type="ARBA" id="ARBA00022843"/>
    </source>
</evidence>
<dbReference type="GO" id="GO:0046330">
    <property type="term" value="P:positive regulation of JNK cascade"/>
    <property type="evidence" value="ECO:0007669"/>
    <property type="project" value="UniProtKB-ARBA"/>
</dbReference>
<keyword evidence="12" id="KW-0967">Endosome</keyword>
<evidence type="ECO:0000256" key="10">
    <source>
        <dbReference type="ARBA" id="ARBA00022729"/>
    </source>
</evidence>
<dbReference type="PRINTS" id="PR01537">
    <property type="entry name" value="INTRLKN1R1F"/>
</dbReference>
<evidence type="ECO:0000256" key="18">
    <source>
        <dbReference type="ARBA" id="ARBA00023136"/>
    </source>
</evidence>
<dbReference type="GO" id="GO:0005769">
    <property type="term" value="C:early endosome"/>
    <property type="evidence" value="ECO:0007669"/>
    <property type="project" value="UniProtKB-SubCell"/>
</dbReference>
<dbReference type="Pfam" id="PF17968">
    <property type="entry name" value="Tlr3_TMD"/>
    <property type="match status" value="1"/>
</dbReference>
<dbReference type="SMART" id="SM00364">
    <property type="entry name" value="LRR_BAC"/>
    <property type="match status" value="6"/>
</dbReference>
<dbReference type="FunFam" id="3.40.50.10140:FF:000008">
    <property type="entry name" value="Toll-like receptor 3"/>
    <property type="match status" value="1"/>
</dbReference>
<dbReference type="AlphaFoldDB" id="A0A7K9HS37"/>
<feature type="non-terminal residue" evidence="27">
    <location>
        <position position="894"/>
    </location>
</feature>
<evidence type="ECO:0000259" key="26">
    <source>
        <dbReference type="PROSITE" id="PS50104"/>
    </source>
</evidence>
<feature type="domain" description="TIR" evidence="26">
    <location>
        <begin position="744"/>
        <end position="888"/>
    </location>
</feature>
<keyword evidence="11" id="KW-0677">Repeat</keyword>
<evidence type="ECO:0000256" key="9">
    <source>
        <dbReference type="ARBA" id="ARBA00022692"/>
    </source>
</evidence>
<evidence type="ECO:0000313" key="27">
    <source>
        <dbReference type="EMBL" id="NXH16659.1"/>
    </source>
</evidence>
<dbReference type="GO" id="GO:0005789">
    <property type="term" value="C:endoplasmic reticulum membrane"/>
    <property type="evidence" value="ECO:0007669"/>
    <property type="project" value="UniProtKB-SubCell"/>
</dbReference>
<evidence type="ECO:0000313" key="28">
    <source>
        <dbReference type="Proteomes" id="UP000534107"/>
    </source>
</evidence>
<keyword evidence="9 24" id="KW-0812">Transmembrane</keyword>
<dbReference type="GO" id="GO:0043330">
    <property type="term" value="P:response to exogenous dsRNA"/>
    <property type="evidence" value="ECO:0007669"/>
    <property type="project" value="UniProtKB-ARBA"/>
</dbReference>
<dbReference type="GO" id="GO:0051607">
    <property type="term" value="P:defense response to virus"/>
    <property type="evidence" value="ECO:0007669"/>
    <property type="project" value="UniProtKB-ARBA"/>
</dbReference>
<keyword evidence="21" id="KW-0325">Glycoprotein</keyword>
<dbReference type="GO" id="GO:0045087">
    <property type="term" value="P:innate immune response"/>
    <property type="evidence" value="ECO:0007669"/>
    <property type="project" value="UniProtKB-KW"/>
</dbReference>
<evidence type="ECO:0000256" key="24">
    <source>
        <dbReference type="SAM" id="Phobius"/>
    </source>
</evidence>
<keyword evidence="28" id="KW-1185">Reference proteome</keyword>
<dbReference type="InterPro" id="IPR017241">
    <property type="entry name" value="Toll-like_receptor"/>
</dbReference>
<keyword evidence="5" id="KW-1017">Isopeptide bond</keyword>
<keyword evidence="14" id="KW-0832">Ubl conjugation</keyword>
<dbReference type="GO" id="GO:0090594">
    <property type="term" value="P:inflammatory response to wounding"/>
    <property type="evidence" value="ECO:0007669"/>
    <property type="project" value="UniProtKB-ARBA"/>
</dbReference>
<dbReference type="InterPro" id="IPR003591">
    <property type="entry name" value="Leu-rich_rpt_typical-subtyp"/>
</dbReference>
<dbReference type="GO" id="GO:0004888">
    <property type="term" value="F:transmembrane signaling receptor activity"/>
    <property type="evidence" value="ECO:0007669"/>
    <property type="project" value="InterPro"/>
</dbReference>
<keyword evidence="8" id="KW-0433">Leucine-rich repeat</keyword>
<dbReference type="GO" id="GO:0032722">
    <property type="term" value="P:positive regulation of chemokine production"/>
    <property type="evidence" value="ECO:0007669"/>
    <property type="project" value="UniProtKB-ARBA"/>
</dbReference>
<keyword evidence="20" id="KW-0675">Receptor</keyword>
<keyword evidence="15" id="KW-0391">Immunity</keyword>
<comment type="subcellular location">
    <subcellularLocation>
        <location evidence="2">Early endosome</location>
    </subcellularLocation>
    <subcellularLocation>
        <location evidence="1">Endoplasmic reticulum membrane</location>
        <topology evidence="1">Single-pass type I membrane protein</topology>
    </subcellularLocation>
    <subcellularLocation>
        <location evidence="3">Endosome membrane</location>
    </subcellularLocation>
</comment>
<keyword evidence="18 24" id="KW-0472">Membrane</keyword>
<evidence type="ECO:0000256" key="5">
    <source>
        <dbReference type="ARBA" id="ARBA00022499"/>
    </source>
</evidence>
<dbReference type="GO" id="GO:0032755">
    <property type="term" value="P:positive regulation of interleukin-6 production"/>
    <property type="evidence" value="ECO:0007669"/>
    <property type="project" value="UniProtKB-ARBA"/>
</dbReference>
<dbReference type="SUPFAM" id="SSF52058">
    <property type="entry name" value="L domain-like"/>
    <property type="match status" value="2"/>
</dbReference>
<dbReference type="InterPro" id="IPR000157">
    <property type="entry name" value="TIR_dom"/>
</dbReference>
<gene>
    <name evidence="27" type="primary">Tlr3</name>
    <name evidence="27" type="ORF">BUCCAP_R12942</name>
</gene>
<dbReference type="GO" id="GO:0010008">
    <property type="term" value="C:endosome membrane"/>
    <property type="evidence" value="ECO:0007669"/>
    <property type="project" value="UniProtKB-SubCell"/>
</dbReference>
<keyword evidence="19" id="KW-1015">Disulfide bond</keyword>
<evidence type="ECO:0000256" key="6">
    <source>
        <dbReference type="ARBA" id="ARBA00022553"/>
    </source>
</evidence>
<dbReference type="Pfam" id="PF13855">
    <property type="entry name" value="LRR_8"/>
    <property type="match status" value="6"/>
</dbReference>
<dbReference type="SMART" id="SM00365">
    <property type="entry name" value="LRR_SD22"/>
    <property type="match status" value="8"/>
</dbReference>
<dbReference type="InterPro" id="IPR000483">
    <property type="entry name" value="Cys-rich_flank_reg_C"/>
</dbReference>
<dbReference type="PROSITE" id="PS51450">
    <property type="entry name" value="LRR"/>
    <property type="match status" value="3"/>
</dbReference>
<organism evidence="27 28">
    <name type="scientific">Bucco capensis</name>
    <name type="common">collared puffbird</name>
    <dbReference type="NCBI Taxonomy" id="135168"/>
    <lineage>
        <taxon>Eukaryota</taxon>
        <taxon>Metazoa</taxon>
        <taxon>Chordata</taxon>
        <taxon>Craniata</taxon>
        <taxon>Vertebrata</taxon>
        <taxon>Euteleostomi</taxon>
        <taxon>Archelosauria</taxon>
        <taxon>Archosauria</taxon>
        <taxon>Dinosauria</taxon>
        <taxon>Saurischia</taxon>
        <taxon>Theropoda</taxon>
        <taxon>Coelurosauria</taxon>
        <taxon>Aves</taxon>
        <taxon>Neognathae</taxon>
        <taxon>Neoaves</taxon>
        <taxon>Telluraves</taxon>
        <taxon>Coraciimorphae</taxon>
        <taxon>Piciformes</taxon>
        <taxon>Bucconidae</taxon>
        <taxon>Bucco</taxon>
    </lineage>
</organism>
<evidence type="ECO:0000256" key="22">
    <source>
        <dbReference type="ARBA" id="ARBA00023198"/>
    </source>
</evidence>
<dbReference type="FunFam" id="3.80.10.10:FF:000137">
    <property type="entry name" value="Toll-like receptor 3"/>
    <property type="match status" value="1"/>
</dbReference>
<keyword evidence="7" id="KW-0399">Innate immunity</keyword>
<evidence type="ECO:0000256" key="12">
    <source>
        <dbReference type="ARBA" id="ARBA00022753"/>
    </source>
</evidence>
<dbReference type="GO" id="GO:0038187">
    <property type="term" value="F:pattern recognition receptor activity"/>
    <property type="evidence" value="ECO:0007669"/>
    <property type="project" value="UniProtKB-ARBA"/>
</dbReference>
<keyword evidence="6" id="KW-0597">Phosphoprotein</keyword>
<evidence type="ECO:0000256" key="11">
    <source>
        <dbReference type="ARBA" id="ARBA00022737"/>
    </source>
</evidence>
<dbReference type="Gene3D" id="3.80.10.10">
    <property type="entry name" value="Ribonuclease Inhibitor"/>
    <property type="match status" value="1"/>
</dbReference>
<evidence type="ECO:0000256" key="25">
    <source>
        <dbReference type="SAM" id="SignalP"/>
    </source>
</evidence>
<feature type="non-terminal residue" evidence="27">
    <location>
        <position position="1"/>
    </location>
</feature>
<evidence type="ECO:0000256" key="2">
    <source>
        <dbReference type="ARBA" id="ARBA00004412"/>
    </source>
</evidence>
<evidence type="ECO:0000256" key="21">
    <source>
        <dbReference type="ARBA" id="ARBA00023180"/>
    </source>
</evidence>
<dbReference type="PANTHER" id="PTHR24365">
    <property type="entry name" value="TOLL-LIKE RECEPTOR"/>
    <property type="match status" value="1"/>
</dbReference>
<evidence type="ECO:0000256" key="4">
    <source>
        <dbReference type="ARBA" id="ARBA00009634"/>
    </source>
</evidence>
<dbReference type="InterPro" id="IPR041015">
    <property type="entry name" value="TLR3_TMD"/>
</dbReference>
<evidence type="ECO:0000256" key="1">
    <source>
        <dbReference type="ARBA" id="ARBA00004115"/>
    </source>
</evidence>
<dbReference type="GO" id="GO:0043123">
    <property type="term" value="P:positive regulation of canonical NF-kappaB signal transduction"/>
    <property type="evidence" value="ECO:0007669"/>
    <property type="project" value="UniProtKB-ARBA"/>
</dbReference>
<dbReference type="OrthoDB" id="676979at2759"/>
<feature type="chain" id="PRO_5029725993" description="Toll-like receptor 3" evidence="25">
    <location>
        <begin position="27"/>
        <end position="894"/>
    </location>
</feature>
<dbReference type="InterPro" id="IPR001611">
    <property type="entry name" value="Leu-rich_rpt"/>
</dbReference>
<feature type="transmembrane region" description="Helical" evidence="24">
    <location>
        <begin position="694"/>
        <end position="715"/>
    </location>
</feature>
<comment type="similarity">
    <text evidence="4">Belongs to the Toll-like receptor family.</text>
</comment>
<protein>
    <recommendedName>
        <fullName evidence="23">Toll-like receptor 3</fullName>
    </recommendedName>
</protein>
<dbReference type="EMBL" id="VWZO01011756">
    <property type="protein sequence ID" value="NXH16659.1"/>
    <property type="molecule type" value="Genomic_DNA"/>
</dbReference>
<dbReference type="PANTHER" id="PTHR24365:SF524">
    <property type="entry name" value="TOLL-LIKE RECEPTOR 3"/>
    <property type="match status" value="1"/>
</dbReference>
<keyword evidence="16" id="KW-0694">RNA-binding</keyword>
<evidence type="ECO:0000256" key="13">
    <source>
        <dbReference type="ARBA" id="ARBA00022824"/>
    </source>
</evidence>
<dbReference type="GO" id="GO:0003723">
    <property type="term" value="F:RNA binding"/>
    <property type="evidence" value="ECO:0007669"/>
    <property type="project" value="UniProtKB-KW"/>
</dbReference>
<dbReference type="PRINTS" id="PR00019">
    <property type="entry name" value="LEURICHRPT"/>
</dbReference>
<dbReference type="PIRSF" id="PIRSF037595">
    <property type="entry name" value="Toll-like_receptor"/>
    <property type="match status" value="1"/>
</dbReference>
<keyword evidence="13" id="KW-0256">Endoplasmic reticulum</keyword>
<evidence type="ECO:0000256" key="17">
    <source>
        <dbReference type="ARBA" id="ARBA00022989"/>
    </source>
</evidence>
<comment type="caution">
    <text evidence="27">The sequence shown here is derived from an EMBL/GenBank/DDBJ whole genome shotgun (WGS) entry which is preliminary data.</text>
</comment>
<feature type="signal peptide" evidence="25">
    <location>
        <begin position="1"/>
        <end position="26"/>
    </location>
</feature>
<dbReference type="Proteomes" id="UP000534107">
    <property type="component" value="Unassembled WGS sequence"/>
</dbReference>
<evidence type="ECO:0000256" key="3">
    <source>
        <dbReference type="ARBA" id="ARBA00004608"/>
    </source>
</evidence>
<evidence type="ECO:0000256" key="16">
    <source>
        <dbReference type="ARBA" id="ARBA00022884"/>
    </source>
</evidence>
<keyword evidence="17 24" id="KW-1133">Transmembrane helix</keyword>
<dbReference type="SUPFAM" id="SSF52200">
    <property type="entry name" value="Toll/Interleukin receptor TIR domain"/>
    <property type="match status" value="1"/>
</dbReference>
<dbReference type="GO" id="GO:0035556">
    <property type="term" value="P:intracellular signal transduction"/>
    <property type="evidence" value="ECO:0007669"/>
    <property type="project" value="UniProtKB-ARBA"/>
</dbReference>
<accession>A0A7K9HS37</accession>
<dbReference type="PROSITE" id="PS50104">
    <property type="entry name" value="TIR"/>
    <property type="match status" value="1"/>
</dbReference>
<dbReference type="GO" id="GO:0002224">
    <property type="term" value="P:toll-like receptor signaling pathway"/>
    <property type="evidence" value="ECO:0007669"/>
    <property type="project" value="InterPro"/>
</dbReference>
<dbReference type="SMART" id="SM00082">
    <property type="entry name" value="LRRCT"/>
    <property type="match status" value="1"/>
</dbReference>
<name>A0A7K9HS37_9PICI</name>
<dbReference type="SMART" id="SM00369">
    <property type="entry name" value="LRR_TYP"/>
    <property type="match status" value="16"/>
</dbReference>